<evidence type="ECO:0000313" key="6">
    <source>
        <dbReference type="RefSeq" id="XP_029657191.2"/>
    </source>
</evidence>
<dbReference type="PROSITE" id="PS50203">
    <property type="entry name" value="CALPAIN_CAT"/>
    <property type="match status" value="1"/>
</dbReference>
<dbReference type="GO" id="GO:0005737">
    <property type="term" value="C:cytoplasm"/>
    <property type="evidence" value="ECO:0007669"/>
    <property type="project" value="TreeGrafter"/>
</dbReference>
<dbReference type="SMART" id="SM00230">
    <property type="entry name" value="CysPc"/>
    <property type="match status" value="1"/>
</dbReference>
<evidence type="ECO:0000256" key="1">
    <source>
        <dbReference type="ARBA" id="ARBA00007623"/>
    </source>
</evidence>
<accession>A0A6P7U868</accession>
<evidence type="ECO:0000256" key="2">
    <source>
        <dbReference type="PIRSR" id="PIRSR622684-1"/>
    </source>
</evidence>
<dbReference type="GO" id="GO:0004198">
    <property type="term" value="F:calcium-dependent cysteine-type endopeptidase activity"/>
    <property type="evidence" value="ECO:0007669"/>
    <property type="project" value="InterPro"/>
</dbReference>
<dbReference type="InterPro" id="IPR001300">
    <property type="entry name" value="Peptidase_C2_calpain_cat"/>
</dbReference>
<proteinExistence type="inferred from homology"/>
<comment type="similarity">
    <text evidence="1">Belongs to the peptidase C2 family.</text>
</comment>
<dbReference type="Gene3D" id="3.90.70.10">
    <property type="entry name" value="Cysteine proteinases"/>
    <property type="match status" value="1"/>
</dbReference>
<dbReference type="KEGG" id="osn:115231270"/>
<feature type="active site" evidence="2">
    <location>
        <position position="131"/>
    </location>
</feature>
<organism evidence="5 6">
    <name type="scientific">Octopus sinensis</name>
    <name type="common">East Asian common octopus</name>
    <dbReference type="NCBI Taxonomy" id="2607531"/>
    <lineage>
        <taxon>Eukaryota</taxon>
        <taxon>Metazoa</taxon>
        <taxon>Spiralia</taxon>
        <taxon>Lophotrochozoa</taxon>
        <taxon>Mollusca</taxon>
        <taxon>Cephalopoda</taxon>
        <taxon>Coleoidea</taxon>
        <taxon>Octopodiformes</taxon>
        <taxon>Octopoda</taxon>
        <taxon>Incirrata</taxon>
        <taxon>Octopodidae</taxon>
        <taxon>Octopus</taxon>
    </lineage>
</organism>
<dbReference type="AlphaFoldDB" id="A0A6P7U868"/>
<dbReference type="InterPro" id="IPR022684">
    <property type="entry name" value="Calpain_cysteine_protease"/>
</dbReference>
<evidence type="ECO:0000256" key="3">
    <source>
        <dbReference type="PROSITE-ProRule" id="PRU00239"/>
    </source>
</evidence>
<dbReference type="PRINTS" id="PR00704">
    <property type="entry name" value="CALPAIN"/>
</dbReference>
<dbReference type="InterPro" id="IPR038765">
    <property type="entry name" value="Papain-like_cys_pep_sf"/>
</dbReference>
<dbReference type="GO" id="GO:0006508">
    <property type="term" value="P:proteolysis"/>
    <property type="evidence" value="ECO:0007669"/>
    <property type="project" value="InterPro"/>
</dbReference>
<dbReference type="Pfam" id="PF00648">
    <property type="entry name" value="Peptidase_C2"/>
    <property type="match status" value="2"/>
</dbReference>
<protein>
    <submittedName>
        <fullName evidence="6">Calpain-1 catalytic subunit-like</fullName>
    </submittedName>
</protein>
<dbReference type="Proteomes" id="UP000515154">
    <property type="component" value="Unplaced"/>
</dbReference>
<keyword evidence="5" id="KW-1185">Reference proteome</keyword>
<comment type="caution">
    <text evidence="3">Lacks conserved residue(s) required for the propagation of feature annotation.</text>
</comment>
<sequence>MEQTFEESEYFGAFRFMFWHFGEFKQVVVDDRLPTLNGELIFMQSAQKDEFWSALLEKAYAKSVPLTIPECVAATKPSREAQPWKPSLTLQAESERDLTYQEPPLNYFPNSTQPVTLTRLGQQVQLVRLRNPWGQVEWNGPWSDGSPEWGLVSPTEKNQLDLVCQNDGEFWSGFP</sequence>
<evidence type="ECO:0000259" key="4">
    <source>
        <dbReference type="PROSITE" id="PS50203"/>
    </source>
</evidence>
<feature type="domain" description="Calpain catalytic" evidence="4">
    <location>
        <begin position="1"/>
        <end position="175"/>
    </location>
</feature>
<dbReference type="RefSeq" id="XP_029657191.2">
    <property type="nucleotide sequence ID" value="XM_029801331.2"/>
</dbReference>
<reference evidence="6" key="1">
    <citation type="submission" date="2025-08" db="UniProtKB">
        <authorList>
            <consortium name="RefSeq"/>
        </authorList>
    </citation>
    <scope>IDENTIFICATION</scope>
</reference>
<evidence type="ECO:0000313" key="5">
    <source>
        <dbReference type="Proteomes" id="UP000515154"/>
    </source>
</evidence>
<name>A0A6P7U868_9MOLL</name>
<dbReference type="PANTHER" id="PTHR10183:SF433">
    <property type="entry name" value="CALPAIN-A-RELATED"/>
    <property type="match status" value="1"/>
</dbReference>
<dbReference type="PANTHER" id="PTHR10183">
    <property type="entry name" value="CALPAIN"/>
    <property type="match status" value="1"/>
</dbReference>
<dbReference type="SUPFAM" id="SSF54001">
    <property type="entry name" value="Cysteine proteinases"/>
    <property type="match status" value="1"/>
</dbReference>
<gene>
    <name evidence="6" type="primary">LOC115231270</name>
</gene>